<keyword evidence="1" id="KW-0808">Transferase</keyword>
<dbReference type="GO" id="GO:0016740">
    <property type="term" value="F:transferase activity"/>
    <property type="evidence" value="ECO:0007669"/>
    <property type="project" value="UniProtKB-KW"/>
</dbReference>
<dbReference type="Proteomes" id="UP000246078">
    <property type="component" value="Unassembled WGS sequence"/>
</dbReference>
<evidence type="ECO:0000313" key="2">
    <source>
        <dbReference type="Proteomes" id="UP000246078"/>
    </source>
</evidence>
<comment type="caution">
    <text evidence="1">The sequence shown here is derived from an EMBL/GenBank/DDBJ whole genome shotgun (WGS) entry which is preliminary data.</text>
</comment>
<dbReference type="VEuPathDB" id="TriTrypDB:TcCL_NonESM03351"/>
<organism evidence="1 2">
    <name type="scientific">Trypanosoma cruzi</name>
    <dbReference type="NCBI Taxonomy" id="5693"/>
    <lineage>
        <taxon>Eukaryota</taxon>
        <taxon>Discoba</taxon>
        <taxon>Euglenozoa</taxon>
        <taxon>Kinetoplastea</taxon>
        <taxon>Metakinetoplastina</taxon>
        <taxon>Trypanosomatida</taxon>
        <taxon>Trypanosomatidae</taxon>
        <taxon>Trypanosoma</taxon>
        <taxon>Schizotrypanum</taxon>
    </lineage>
</organism>
<dbReference type="VEuPathDB" id="TriTrypDB:TcCL_Unassigned05109"/>
<sequence length="189" mass="21297">MIVRRHPTTPATRKPPQWTTQRLLTYHAVLWIRGAGGSIWFCWASPPRTTMRGEHDATCSGRRAGGSPEWRRGRTTSPVRCLCCTSLGDTRRTATTTRPRCWRRRRSGTTWLRCQCMRVVFRQRKKKKKKKLGVGGAIGTEANVCISRKTYICFDLALRLFSTARYITKGDDPGSAGHLNVVPGSSTLC</sequence>
<gene>
    <name evidence="1" type="ORF">C3747_7g559</name>
</gene>
<evidence type="ECO:0000313" key="1">
    <source>
        <dbReference type="EMBL" id="PWV20023.1"/>
    </source>
</evidence>
<name>A0A2V2XIX9_TRYCR</name>
<reference evidence="1 2" key="1">
    <citation type="journal article" date="2018" name="Microb. Genom.">
        <title>Expanding an expanded genome: long-read sequencing of Trypanosoma cruzi.</title>
        <authorList>
            <person name="Berna L."/>
            <person name="Rodriguez M."/>
            <person name="Chiribao M.L."/>
            <person name="Parodi-Talice A."/>
            <person name="Pita S."/>
            <person name="Rijo G."/>
            <person name="Alvarez-Valin F."/>
            <person name="Robello C."/>
        </authorList>
    </citation>
    <scope>NUCLEOTIDE SEQUENCE [LARGE SCALE GENOMIC DNA]</scope>
    <source>
        <strain evidence="1 2">TCC</strain>
    </source>
</reference>
<dbReference type="VEuPathDB" id="TriTrypDB:TCSYLVIO_007627"/>
<dbReference type="VEuPathDB" id="TriTrypDB:C3747_7g559"/>
<dbReference type="VEuPathDB" id="TriTrypDB:C4B63_171g13"/>
<protein>
    <submittedName>
        <fullName evidence="1">Putative UDP-Gal or UDP-GlcNAc-dependent glycosyltransferase</fullName>
    </submittedName>
</protein>
<dbReference type="EMBL" id="PRFC01000007">
    <property type="protein sequence ID" value="PWV20023.1"/>
    <property type="molecule type" value="Genomic_DNA"/>
</dbReference>
<proteinExistence type="predicted"/>
<dbReference type="AlphaFoldDB" id="A0A2V2XIX9"/>
<accession>A0A2V2XIX9</accession>